<dbReference type="EMBL" id="BAAABY010000026">
    <property type="protein sequence ID" value="GAA0469344.1"/>
    <property type="molecule type" value="Genomic_DNA"/>
</dbReference>
<feature type="region of interest" description="Disordered" evidence="3">
    <location>
        <begin position="197"/>
        <end position="223"/>
    </location>
</feature>
<dbReference type="InterPro" id="IPR027383">
    <property type="entry name" value="Znf_put"/>
</dbReference>
<reference evidence="5 6" key="1">
    <citation type="journal article" date="2019" name="Int. J. Syst. Evol. Microbiol.">
        <title>The Global Catalogue of Microorganisms (GCM) 10K type strain sequencing project: providing services to taxonomists for standard genome sequencing and annotation.</title>
        <authorList>
            <consortium name="The Broad Institute Genomics Platform"/>
            <consortium name="The Broad Institute Genome Sequencing Center for Infectious Disease"/>
            <person name="Wu L."/>
            <person name="Ma J."/>
        </authorList>
    </citation>
    <scope>NUCLEOTIDE SEQUENCE [LARGE SCALE GENOMIC DNA]</scope>
    <source>
        <strain evidence="5 6">JCM 4805</strain>
    </source>
</reference>
<evidence type="ECO:0000259" key="4">
    <source>
        <dbReference type="Pfam" id="PF13490"/>
    </source>
</evidence>
<comment type="caution">
    <text evidence="5">The sequence shown here is derived from an EMBL/GenBank/DDBJ whole genome shotgun (WGS) entry which is preliminary data.</text>
</comment>
<dbReference type="Gene3D" id="1.10.10.1320">
    <property type="entry name" value="Anti-sigma factor, zinc-finger domain"/>
    <property type="match status" value="1"/>
</dbReference>
<evidence type="ECO:0000256" key="3">
    <source>
        <dbReference type="SAM" id="MobiDB-lite"/>
    </source>
</evidence>
<name>A0ABN1A7C2_9ACTN</name>
<dbReference type="Proteomes" id="UP001500909">
    <property type="component" value="Unassembled WGS sequence"/>
</dbReference>
<evidence type="ECO:0000256" key="1">
    <source>
        <dbReference type="ARBA" id="ARBA00023015"/>
    </source>
</evidence>
<keyword evidence="2" id="KW-0804">Transcription</keyword>
<evidence type="ECO:0000313" key="6">
    <source>
        <dbReference type="Proteomes" id="UP001500909"/>
    </source>
</evidence>
<dbReference type="InterPro" id="IPR041916">
    <property type="entry name" value="Anti_sigma_zinc_sf"/>
</dbReference>
<feature type="domain" description="Putative zinc-finger" evidence="4">
    <location>
        <begin position="15"/>
        <end position="42"/>
    </location>
</feature>
<organism evidence="5 6">
    <name type="scientific">Streptomyces olivaceiscleroticus</name>
    <dbReference type="NCBI Taxonomy" id="68245"/>
    <lineage>
        <taxon>Bacteria</taxon>
        <taxon>Bacillati</taxon>
        <taxon>Actinomycetota</taxon>
        <taxon>Actinomycetes</taxon>
        <taxon>Kitasatosporales</taxon>
        <taxon>Streptomycetaceae</taxon>
        <taxon>Streptomyces</taxon>
    </lineage>
</organism>
<feature type="compositionally biased region" description="Polar residues" evidence="3">
    <location>
        <begin position="210"/>
        <end position="223"/>
    </location>
</feature>
<accession>A0ABN1A7C2</accession>
<evidence type="ECO:0000313" key="5">
    <source>
        <dbReference type="EMBL" id="GAA0469344.1"/>
    </source>
</evidence>
<feature type="region of interest" description="Disordered" evidence="3">
    <location>
        <begin position="236"/>
        <end position="272"/>
    </location>
</feature>
<feature type="compositionally biased region" description="Basic and acidic residues" evidence="3">
    <location>
        <begin position="117"/>
        <end position="132"/>
    </location>
</feature>
<proteinExistence type="predicted"/>
<feature type="region of interest" description="Disordered" evidence="3">
    <location>
        <begin position="109"/>
        <end position="172"/>
    </location>
</feature>
<keyword evidence="6" id="KW-1185">Reference proteome</keyword>
<feature type="compositionally biased region" description="Low complexity" evidence="3">
    <location>
        <begin position="155"/>
        <end position="166"/>
    </location>
</feature>
<gene>
    <name evidence="5" type="ORF">GCM10010361_36990</name>
</gene>
<dbReference type="Pfam" id="PF13490">
    <property type="entry name" value="zf-HC2"/>
    <property type="match status" value="1"/>
</dbReference>
<keyword evidence="1" id="KW-0805">Transcription regulation</keyword>
<evidence type="ECO:0000256" key="2">
    <source>
        <dbReference type="ARBA" id="ARBA00023163"/>
    </source>
</evidence>
<dbReference type="RefSeq" id="WP_346096092.1">
    <property type="nucleotide sequence ID" value="NZ_BAAABY010000026.1"/>
</dbReference>
<protein>
    <recommendedName>
        <fullName evidence="4">Putative zinc-finger domain-containing protein</fullName>
    </recommendedName>
</protein>
<sequence length="331" mass="34124">MTSTTDTGGHPEVAEISALADGLLSPGRAVELRSHLDDCPLCEDVHSSLEEIRGLLGTLPGPGRMPDDVVGRIDAALAAEALLDATAPAGEPALVPAAAGDSSWIVAQQSTGPEDIGVSRETPEIKRGDVSRETAPSRARTSSADRPAGYPRSATGPGRKTPGTRTTRAHRWPRVLLGTAAAAAVLGIGGILLQNGSAQPTHEHDPGVNATETNTGNPALSSATLGSHVRDLLDQPRRSKAPDVGTQSSPQTPLRGADDTIPSCVKKGLGRPEKPLAATRDTYRGKTAYLVVLPHPSDVSRVSAYVVSASCVSASPPAPGKILLSGVYPRD</sequence>